<sequence>MKELGLLPKILEQGTVIESMDIRRYKDGSLITSMPCGDTVTQEYGAPWMADYRQILLRWAVSIGVMIRPNALVVDVLFETSQVILANGMRFTGDVIVGSDGLWSTVRNAVLDKPSPPIETGDLAYRATFSRGELESLNDPKINELCSRSVVTAWFGPKSHAVFYPLRGATEFNLVLLQPDDLPAGIRTKQGDLGEVRYGYRDWDETLRKIISCIPSILKWKLCHLPELHTWSKGHATLLGDACHPTLPYQAQGAAMAVEDGAVLGMLLGSIASRRENTLAEGMAADIPAVLNLYEQIRKPYTSRNVDGANRNRRIFHLEDGTPQWLRDRFLSISGLTWKTDWGFIMSYRYRQMLGNDVLQETEKGLRKLWGKATVHSHQD</sequence>
<comment type="caution">
    <text evidence="1">The sequence shown here is derived from an EMBL/GenBank/DDBJ whole genome shotgun (WGS) entry which is preliminary data.</text>
</comment>
<proteinExistence type="predicted"/>
<keyword evidence="2" id="KW-1185">Reference proteome</keyword>
<gene>
    <name evidence="1" type="ORF">N8T08_008830</name>
</gene>
<organism evidence="1 2">
    <name type="scientific">Aspergillus melleus</name>
    <dbReference type="NCBI Taxonomy" id="138277"/>
    <lineage>
        <taxon>Eukaryota</taxon>
        <taxon>Fungi</taxon>
        <taxon>Dikarya</taxon>
        <taxon>Ascomycota</taxon>
        <taxon>Pezizomycotina</taxon>
        <taxon>Eurotiomycetes</taxon>
        <taxon>Eurotiomycetidae</taxon>
        <taxon>Eurotiales</taxon>
        <taxon>Aspergillaceae</taxon>
        <taxon>Aspergillus</taxon>
        <taxon>Aspergillus subgen. Circumdati</taxon>
    </lineage>
</organism>
<dbReference type="Proteomes" id="UP001177260">
    <property type="component" value="Unassembled WGS sequence"/>
</dbReference>
<evidence type="ECO:0000313" key="2">
    <source>
        <dbReference type="Proteomes" id="UP001177260"/>
    </source>
</evidence>
<reference evidence="1 2" key="1">
    <citation type="journal article" date="2023" name="ACS Omega">
        <title>Identification of the Neoaspergillic Acid Biosynthesis Gene Cluster by Establishing an In Vitro CRISPR-Ribonucleoprotein Genetic System in Aspergillus melleus.</title>
        <authorList>
            <person name="Yuan B."/>
            <person name="Grau M.F."/>
            <person name="Murata R.M."/>
            <person name="Torok T."/>
            <person name="Venkateswaran K."/>
            <person name="Stajich J.E."/>
            <person name="Wang C.C.C."/>
        </authorList>
    </citation>
    <scope>NUCLEOTIDE SEQUENCE [LARGE SCALE GENOMIC DNA]</scope>
    <source>
        <strain evidence="1 2">IMV 1140</strain>
    </source>
</reference>
<dbReference type="EMBL" id="JAOPJF010000060">
    <property type="protein sequence ID" value="KAK1141732.1"/>
    <property type="molecule type" value="Genomic_DNA"/>
</dbReference>
<protein>
    <submittedName>
        <fullName evidence="1">Uncharacterized protein</fullName>
    </submittedName>
</protein>
<evidence type="ECO:0000313" key="1">
    <source>
        <dbReference type="EMBL" id="KAK1141732.1"/>
    </source>
</evidence>
<accession>A0ACC3AWB2</accession>
<name>A0ACC3AWB2_9EURO</name>